<keyword evidence="1" id="KW-0472">Membrane</keyword>
<sequence length="145" mass="14848">MAVIDIERPRAAGGGRAVAVLLAVLALVHVYWATGLTWPAADERGLSLAVLGSVVSFGPAVVLPLAVVEGAAAVAVAARARGIRGRVPRLVTYAVAGGMLLRGAAGLLWIVVGRDGSGAAFPWLNALLYTPLSLVFGWTALRAAR</sequence>
<dbReference type="InterPro" id="IPR025058">
    <property type="entry name" value="DUF3995"/>
</dbReference>
<proteinExistence type="predicted"/>
<feature type="transmembrane region" description="Helical" evidence="1">
    <location>
        <begin position="90"/>
        <end position="111"/>
    </location>
</feature>
<evidence type="ECO:0000313" key="2">
    <source>
        <dbReference type="EMBL" id="XDQ69919.1"/>
    </source>
</evidence>
<feature type="transmembrane region" description="Helical" evidence="1">
    <location>
        <begin position="17"/>
        <end position="34"/>
    </location>
</feature>
<gene>
    <name evidence="2" type="ORF">AB5J54_05000</name>
</gene>
<keyword evidence="1" id="KW-0812">Transmembrane</keyword>
<name>A0AB39SX93_9ACTN</name>
<feature type="transmembrane region" description="Helical" evidence="1">
    <location>
        <begin position="54"/>
        <end position="78"/>
    </location>
</feature>
<accession>A0AB39SX93</accession>
<dbReference type="AlphaFoldDB" id="A0AB39SX93"/>
<reference evidence="2" key="1">
    <citation type="submission" date="2024-07" db="EMBL/GenBank/DDBJ databases">
        <authorList>
            <person name="Yu S.T."/>
        </authorList>
    </citation>
    <scope>NUCLEOTIDE SEQUENCE</scope>
    <source>
        <strain evidence="2">R44</strain>
    </source>
</reference>
<evidence type="ECO:0000256" key="1">
    <source>
        <dbReference type="SAM" id="Phobius"/>
    </source>
</evidence>
<keyword evidence="1" id="KW-1133">Transmembrane helix</keyword>
<organism evidence="2">
    <name type="scientific">Streptomyces sp. R44</name>
    <dbReference type="NCBI Taxonomy" id="3238633"/>
    <lineage>
        <taxon>Bacteria</taxon>
        <taxon>Bacillati</taxon>
        <taxon>Actinomycetota</taxon>
        <taxon>Actinomycetes</taxon>
        <taxon>Kitasatosporales</taxon>
        <taxon>Streptomycetaceae</taxon>
        <taxon>Streptomyces</taxon>
    </lineage>
</organism>
<dbReference type="RefSeq" id="WP_369142664.1">
    <property type="nucleotide sequence ID" value="NZ_CP163444.1"/>
</dbReference>
<dbReference type="Pfam" id="PF13160">
    <property type="entry name" value="DUF3995"/>
    <property type="match status" value="1"/>
</dbReference>
<dbReference type="EMBL" id="CP163444">
    <property type="protein sequence ID" value="XDQ69919.1"/>
    <property type="molecule type" value="Genomic_DNA"/>
</dbReference>
<feature type="transmembrane region" description="Helical" evidence="1">
    <location>
        <begin position="123"/>
        <end position="141"/>
    </location>
</feature>
<protein>
    <submittedName>
        <fullName evidence="2">DUF3995 domain-containing protein</fullName>
    </submittedName>
</protein>